<dbReference type="PANTHER" id="PTHR43229:SF2">
    <property type="entry name" value="NODULATION PROTEIN J"/>
    <property type="match status" value="1"/>
</dbReference>
<dbReference type="InterPro" id="IPR013525">
    <property type="entry name" value="ABC2_TM"/>
</dbReference>
<evidence type="ECO:0000256" key="5">
    <source>
        <dbReference type="ARBA" id="ARBA00023251"/>
    </source>
</evidence>
<evidence type="ECO:0000256" key="2">
    <source>
        <dbReference type="ARBA" id="ARBA00022692"/>
    </source>
</evidence>
<reference evidence="8 9" key="1">
    <citation type="submission" date="2018-06" db="EMBL/GenBank/DDBJ databases">
        <title>Genomic Encyclopedia of Type Strains, Phase IV (KMG-IV): sequencing the most valuable type-strain genomes for metagenomic binning, comparative biology and taxonomic classification.</title>
        <authorList>
            <person name="Goeker M."/>
        </authorList>
    </citation>
    <scope>NUCLEOTIDE SEQUENCE [LARGE SCALE GENOMIC DNA]</scope>
    <source>
        <strain evidence="8 9">DSM 44599</strain>
    </source>
</reference>
<dbReference type="EMBL" id="QNRE01000013">
    <property type="protein sequence ID" value="RBO86486.1"/>
    <property type="molecule type" value="Genomic_DNA"/>
</dbReference>
<name>A0A366D906_9NOCA</name>
<dbReference type="Proteomes" id="UP000252586">
    <property type="component" value="Unassembled WGS sequence"/>
</dbReference>
<evidence type="ECO:0000259" key="7">
    <source>
        <dbReference type="PROSITE" id="PS51012"/>
    </source>
</evidence>
<dbReference type="InterPro" id="IPR047817">
    <property type="entry name" value="ABC2_TM_bact-type"/>
</dbReference>
<evidence type="ECO:0000256" key="6">
    <source>
        <dbReference type="RuleBase" id="RU361157"/>
    </source>
</evidence>
<feature type="domain" description="ABC transmembrane type-2" evidence="7">
    <location>
        <begin position="33"/>
        <end position="259"/>
    </location>
</feature>
<sequence length="262" mass="27779">MTAPTLAVRALRTAQDSGTMFDRSLRHTLRSPDTMIVTFALPIVILLMFVYVFGGAMDVGPGPYIDYVVPGIILLCAAFGAATTAVSLSTDLAEGIIDRFRTMAIARSAVLAGHVAESLLRNLITTALVIATAVALGFRPTGDPLRWLAAFAVIGMFVVAMSWLAAAFGLLARNPEAANGITFVFMFLPYVSSAFVPTETMPTALHAFAENQPVTPIIETLRGLLMGTPIGNSAWLAVLWCAGLGLVGYLAAGALFRRRTAN</sequence>
<dbReference type="STRING" id="1210090.GCA_001613185_06547"/>
<keyword evidence="3 6" id="KW-1133">Transmembrane helix</keyword>
<evidence type="ECO:0000256" key="4">
    <source>
        <dbReference type="ARBA" id="ARBA00023136"/>
    </source>
</evidence>
<dbReference type="GO" id="GO:0140359">
    <property type="term" value="F:ABC-type transporter activity"/>
    <property type="evidence" value="ECO:0007669"/>
    <property type="project" value="InterPro"/>
</dbReference>
<accession>A0A366D906</accession>
<comment type="caution">
    <text evidence="8">The sequence shown here is derived from an EMBL/GenBank/DDBJ whole genome shotgun (WGS) entry which is preliminary data.</text>
</comment>
<dbReference type="PROSITE" id="PS51012">
    <property type="entry name" value="ABC_TM2"/>
    <property type="match status" value="1"/>
</dbReference>
<keyword evidence="5" id="KW-0046">Antibiotic resistance</keyword>
<feature type="transmembrane region" description="Helical" evidence="6">
    <location>
        <begin position="67"/>
        <end position="88"/>
    </location>
</feature>
<dbReference type="Pfam" id="PF01061">
    <property type="entry name" value="ABC2_membrane"/>
    <property type="match status" value="1"/>
</dbReference>
<evidence type="ECO:0000256" key="3">
    <source>
        <dbReference type="ARBA" id="ARBA00022989"/>
    </source>
</evidence>
<feature type="transmembrane region" description="Helical" evidence="6">
    <location>
        <begin position="178"/>
        <end position="196"/>
    </location>
</feature>
<feature type="transmembrane region" description="Helical" evidence="6">
    <location>
        <begin position="109"/>
        <end position="135"/>
    </location>
</feature>
<dbReference type="GO" id="GO:0043190">
    <property type="term" value="C:ATP-binding cassette (ABC) transporter complex"/>
    <property type="evidence" value="ECO:0007669"/>
    <property type="project" value="InterPro"/>
</dbReference>
<evidence type="ECO:0000313" key="9">
    <source>
        <dbReference type="Proteomes" id="UP000252586"/>
    </source>
</evidence>
<dbReference type="RefSeq" id="WP_067514114.1">
    <property type="nucleotide sequence ID" value="NZ_CP107943.1"/>
</dbReference>
<keyword evidence="9" id="KW-1185">Reference proteome</keyword>
<organism evidence="8 9">
    <name type="scientific">Nocardia puris</name>
    <dbReference type="NCBI Taxonomy" id="208602"/>
    <lineage>
        <taxon>Bacteria</taxon>
        <taxon>Bacillati</taxon>
        <taxon>Actinomycetota</taxon>
        <taxon>Actinomycetes</taxon>
        <taxon>Mycobacteriales</taxon>
        <taxon>Nocardiaceae</taxon>
        <taxon>Nocardia</taxon>
    </lineage>
</organism>
<feature type="transmembrane region" description="Helical" evidence="6">
    <location>
        <begin position="234"/>
        <end position="256"/>
    </location>
</feature>
<comment type="subcellular location">
    <subcellularLocation>
        <location evidence="6">Cell membrane</location>
        <topology evidence="6">Multi-pass membrane protein</topology>
    </subcellularLocation>
    <subcellularLocation>
        <location evidence="1">Membrane</location>
        <topology evidence="1">Multi-pass membrane protein</topology>
    </subcellularLocation>
</comment>
<feature type="transmembrane region" description="Helical" evidence="6">
    <location>
        <begin position="35"/>
        <end position="55"/>
    </location>
</feature>
<keyword evidence="4 6" id="KW-0472">Membrane</keyword>
<protein>
    <recommendedName>
        <fullName evidence="6">Transport permease protein</fullName>
    </recommendedName>
</protein>
<proteinExistence type="inferred from homology"/>
<keyword evidence="6" id="KW-1003">Cell membrane</keyword>
<dbReference type="InterPro" id="IPR051784">
    <property type="entry name" value="Nod_factor_ABC_transporter"/>
</dbReference>
<dbReference type="GO" id="GO:0046677">
    <property type="term" value="P:response to antibiotic"/>
    <property type="evidence" value="ECO:0007669"/>
    <property type="project" value="UniProtKB-KW"/>
</dbReference>
<gene>
    <name evidence="8" type="ORF">DFR74_11328</name>
</gene>
<keyword evidence="2 6" id="KW-0812">Transmembrane</keyword>
<dbReference type="OrthoDB" id="670210at2"/>
<keyword evidence="6" id="KW-0813">Transport</keyword>
<dbReference type="PANTHER" id="PTHR43229">
    <property type="entry name" value="NODULATION PROTEIN J"/>
    <property type="match status" value="1"/>
</dbReference>
<evidence type="ECO:0000313" key="8">
    <source>
        <dbReference type="EMBL" id="RBO86486.1"/>
    </source>
</evidence>
<dbReference type="PIRSF" id="PIRSF006648">
    <property type="entry name" value="DrrB"/>
    <property type="match status" value="1"/>
</dbReference>
<dbReference type="AlphaFoldDB" id="A0A366D906"/>
<evidence type="ECO:0000256" key="1">
    <source>
        <dbReference type="ARBA" id="ARBA00004141"/>
    </source>
</evidence>
<dbReference type="InterPro" id="IPR000412">
    <property type="entry name" value="ABC_2_transport"/>
</dbReference>
<comment type="similarity">
    <text evidence="6">Belongs to the ABC-2 integral membrane protein family.</text>
</comment>
<feature type="transmembrane region" description="Helical" evidence="6">
    <location>
        <begin position="147"/>
        <end position="171"/>
    </location>
</feature>